<dbReference type="PROSITE" id="PS01186">
    <property type="entry name" value="EGF_2"/>
    <property type="match status" value="1"/>
</dbReference>
<evidence type="ECO:0000256" key="1">
    <source>
        <dbReference type="ARBA" id="ARBA00023157"/>
    </source>
</evidence>
<dbReference type="CDD" id="cd00041">
    <property type="entry name" value="CUB"/>
    <property type="match status" value="1"/>
</dbReference>
<dbReference type="SUPFAM" id="SSF57196">
    <property type="entry name" value="EGF/Laminin"/>
    <property type="match status" value="2"/>
</dbReference>
<dbReference type="RefSeq" id="XP_022336100.1">
    <property type="nucleotide sequence ID" value="XM_022480392.1"/>
</dbReference>
<dbReference type="AlphaFoldDB" id="A0A8B8E7I1"/>
<proteinExistence type="predicted"/>
<feature type="disulfide bond" evidence="2">
    <location>
        <begin position="209"/>
        <end position="226"/>
    </location>
</feature>
<dbReference type="OrthoDB" id="6138650at2759"/>
<dbReference type="PANTHER" id="PTHR24033:SF151">
    <property type="entry name" value="NOTCH 2"/>
    <property type="match status" value="1"/>
</dbReference>
<keyword evidence="3" id="KW-0732">Signal</keyword>
<feature type="signal peptide" evidence="3">
    <location>
        <begin position="1"/>
        <end position="20"/>
    </location>
</feature>
<dbReference type="InterPro" id="IPR051830">
    <property type="entry name" value="NOTCH_homolog"/>
</dbReference>
<dbReference type="Gene3D" id="2.60.120.290">
    <property type="entry name" value="Spermadhesin, CUB domain"/>
    <property type="match status" value="1"/>
</dbReference>
<dbReference type="PANTHER" id="PTHR24033">
    <property type="entry name" value="EGF-LIKE DOMAIN-CONTAINING PROTEIN"/>
    <property type="match status" value="1"/>
</dbReference>
<dbReference type="GeneID" id="111132567"/>
<dbReference type="KEGG" id="cvn:111132567"/>
<feature type="domain" description="CUB" evidence="4">
    <location>
        <begin position="27"/>
        <end position="57"/>
    </location>
</feature>
<dbReference type="Proteomes" id="UP000694844">
    <property type="component" value="Chromosome 5"/>
</dbReference>
<dbReference type="SUPFAM" id="SSF49854">
    <property type="entry name" value="Spermadhesin, CUB domain"/>
    <property type="match status" value="1"/>
</dbReference>
<feature type="disulfide bond" evidence="2">
    <location>
        <begin position="228"/>
        <end position="237"/>
    </location>
</feature>
<dbReference type="SMART" id="SM00181">
    <property type="entry name" value="EGF"/>
    <property type="match status" value="3"/>
</dbReference>
<protein>
    <submittedName>
        <fullName evidence="7">Low-density lipoprotein receptor-related protein 12-like</fullName>
    </submittedName>
</protein>
<organism evidence="6 7">
    <name type="scientific">Crassostrea virginica</name>
    <name type="common">Eastern oyster</name>
    <dbReference type="NCBI Taxonomy" id="6565"/>
    <lineage>
        <taxon>Eukaryota</taxon>
        <taxon>Metazoa</taxon>
        <taxon>Spiralia</taxon>
        <taxon>Lophotrochozoa</taxon>
        <taxon>Mollusca</taxon>
        <taxon>Bivalvia</taxon>
        <taxon>Autobranchia</taxon>
        <taxon>Pteriomorphia</taxon>
        <taxon>Ostreida</taxon>
        <taxon>Ostreoidea</taxon>
        <taxon>Ostreidae</taxon>
        <taxon>Crassostrea</taxon>
    </lineage>
</organism>
<sequence>MKIFGIHTLVVVALHLRCSALGVFRSCGGFLSAPKGVLQSPNFPNEFPTPILCEWVIYNQQTRFTLVHFTQFYLTSHFTVQYFQEYTNREMYRNESKLMTMNAYHDVYSLVIPAPYTVLRFGVHEMGDINIRVLERMMDVYGFNITYEFVNSTAEYNKETCTAYHCSYLGNCMASEDLTEYKCHCFDNYFGEFCHYGPDCNLQTKTNMCNNVGTCSYLNGSLNHICECPTGYTGDLCEIKQDACHYLNCEQLCVDVFPGVKGCQCEDGYQLRSDGKSCDIRANVIVKIHLDFDKRLRSTRWMKLNISNYLYGIQRE</sequence>
<feature type="disulfide bond" evidence="2">
    <location>
        <begin position="166"/>
        <end position="183"/>
    </location>
</feature>
<evidence type="ECO:0000259" key="4">
    <source>
        <dbReference type="PROSITE" id="PS01180"/>
    </source>
</evidence>
<dbReference type="Pfam" id="PF00431">
    <property type="entry name" value="CUB"/>
    <property type="match status" value="1"/>
</dbReference>
<evidence type="ECO:0000259" key="5">
    <source>
        <dbReference type="PROSITE" id="PS50026"/>
    </source>
</evidence>
<evidence type="ECO:0000313" key="6">
    <source>
        <dbReference type="Proteomes" id="UP000694844"/>
    </source>
</evidence>
<feature type="domain" description="EGF-like" evidence="5">
    <location>
        <begin position="196"/>
        <end position="238"/>
    </location>
</feature>
<dbReference type="Pfam" id="PF00008">
    <property type="entry name" value="EGF"/>
    <property type="match status" value="1"/>
</dbReference>
<keyword evidence="2" id="KW-0245">EGF-like domain</keyword>
<dbReference type="PROSITE" id="PS00022">
    <property type="entry name" value="EGF_1"/>
    <property type="match status" value="2"/>
</dbReference>
<feature type="domain" description="EGF-like" evidence="5">
    <location>
        <begin position="157"/>
        <end position="195"/>
    </location>
</feature>
<keyword evidence="6" id="KW-1185">Reference proteome</keyword>
<name>A0A8B8E7I1_CRAVI</name>
<keyword evidence="1 2" id="KW-1015">Disulfide bond</keyword>
<evidence type="ECO:0000313" key="7">
    <source>
        <dbReference type="RefSeq" id="XP_022336100.1"/>
    </source>
</evidence>
<dbReference type="PROSITE" id="PS01180">
    <property type="entry name" value="CUB"/>
    <property type="match status" value="1"/>
</dbReference>
<dbReference type="InterPro" id="IPR000742">
    <property type="entry name" value="EGF"/>
</dbReference>
<dbReference type="InterPro" id="IPR000859">
    <property type="entry name" value="CUB_dom"/>
</dbReference>
<comment type="caution">
    <text evidence="2">Lacks conserved residue(s) required for the propagation of feature annotation.</text>
</comment>
<dbReference type="Gene3D" id="2.10.25.10">
    <property type="entry name" value="Laminin"/>
    <property type="match status" value="2"/>
</dbReference>
<evidence type="ECO:0000256" key="2">
    <source>
        <dbReference type="PROSITE-ProRule" id="PRU00076"/>
    </source>
</evidence>
<dbReference type="InterPro" id="IPR035914">
    <property type="entry name" value="Sperma_CUB_dom_sf"/>
</dbReference>
<feature type="chain" id="PRO_5034108805" evidence="3">
    <location>
        <begin position="21"/>
        <end position="316"/>
    </location>
</feature>
<accession>A0A8B8E7I1</accession>
<gene>
    <name evidence="7" type="primary">LOC111132567</name>
</gene>
<feature type="disulfide bond" evidence="2">
    <location>
        <begin position="185"/>
        <end position="194"/>
    </location>
</feature>
<evidence type="ECO:0000256" key="3">
    <source>
        <dbReference type="SAM" id="SignalP"/>
    </source>
</evidence>
<reference evidence="7" key="1">
    <citation type="submission" date="2025-08" db="UniProtKB">
        <authorList>
            <consortium name="RefSeq"/>
        </authorList>
    </citation>
    <scope>IDENTIFICATION</scope>
    <source>
        <tissue evidence="7">Whole sample</tissue>
    </source>
</reference>
<dbReference type="CDD" id="cd00054">
    <property type="entry name" value="EGF_CA"/>
    <property type="match status" value="1"/>
</dbReference>
<dbReference type="PROSITE" id="PS50026">
    <property type="entry name" value="EGF_3"/>
    <property type="match status" value="2"/>
</dbReference>